<feature type="coiled-coil region" evidence="1">
    <location>
        <begin position="1"/>
        <end position="28"/>
    </location>
</feature>
<evidence type="ECO:0000313" key="4">
    <source>
        <dbReference type="Proteomes" id="UP000269721"/>
    </source>
</evidence>
<accession>A0A4P9WAL9</accession>
<keyword evidence="4" id="KW-1185">Reference proteome</keyword>
<reference evidence="4" key="1">
    <citation type="journal article" date="2018" name="Nat. Microbiol.">
        <title>Leveraging single-cell genomics to expand the fungal tree of life.</title>
        <authorList>
            <person name="Ahrendt S.R."/>
            <person name="Quandt C.A."/>
            <person name="Ciobanu D."/>
            <person name="Clum A."/>
            <person name="Salamov A."/>
            <person name="Andreopoulos B."/>
            <person name="Cheng J.F."/>
            <person name="Woyke T."/>
            <person name="Pelin A."/>
            <person name="Henrissat B."/>
            <person name="Reynolds N.K."/>
            <person name="Benny G.L."/>
            <person name="Smith M.E."/>
            <person name="James T.Y."/>
            <person name="Grigoriev I.V."/>
        </authorList>
    </citation>
    <scope>NUCLEOTIDE SEQUENCE [LARGE SCALE GENOMIC DNA]</scope>
</reference>
<dbReference type="Proteomes" id="UP000269721">
    <property type="component" value="Unassembled WGS sequence"/>
</dbReference>
<feature type="compositionally biased region" description="Basic residues" evidence="2">
    <location>
        <begin position="278"/>
        <end position="287"/>
    </location>
</feature>
<dbReference type="EMBL" id="KZ995976">
    <property type="protein sequence ID" value="RKO89641.1"/>
    <property type="molecule type" value="Genomic_DNA"/>
</dbReference>
<keyword evidence="1" id="KW-0175">Coiled coil</keyword>
<protein>
    <submittedName>
        <fullName evidence="3">Uncharacterized protein</fullName>
    </submittedName>
</protein>
<name>A0A4P9WAL9_9FUNG</name>
<organism evidence="3 4">
    <name type="scientific">Blyttiomyces helicus</name>
    <dbReference type="NCBI Taxonomy" id="388810"/>
    <lineage>
        <taxon>Eukaryota</taxon>
        <taxon>Fungi</taxon>
        <taxon>Fungi incertae sedis</taxon>
        <taxon>Chytridiomycota</taxon>
        <taxon>Chytridiomycota incertae sedis</taxon>
        <taxon>Chytridiomycetes</taxon>
        <taxon>Chytridiomycetes incertae sedis</taxon>
        <taxon>Blyttiomyces</taxon>
    </lineage>
</organism>
<feature type="region of interest" description="Disordered" evidence="2">
    <location>
        <begin position="268"/>
        <end position="287"/>
    </location>
</feature>
<evidence type="ECO:0000256" key="1">
    <source>
        <dbReference type="SAM" id="Coils"/>
    </source>
</evidence>
<proteinExistence type="predicted"/>
<gene>
    <name evidence="3" type="ORF">BDK51DRAFT_25525</name>
</gene>
<evidence type="ECO:0000256" key="2">
    <source>
        <dbReference type="SAM" id="MobiDB-lite"/>
    </source>
</evidence>
<dbReference type="AlphaFoldDB" id="A0A4P9WAL9"/>
<evidence type="ECO:0000313" key="3">
    <source>
        <dbReference type="EMBL" id="RKO89641.1"/>
    </source>
</evidence>
<sequence length="287" mass="31684">MRTHSHESDRLTNEIENMELTIVEKRTTLILSEQKKHEAIGAAAQLQKGLRIVSAVDHDAVGRDTSLADSGRYGLKGSDNPSLRVMNDNPLLRVMNGAQLHVDMNYFSSPYLRDSAGFAKGVSRQKLSRGIASSSSVTPEYKDEFGMSYAPMRRSIDAIRIFPDKSSGRLWFPVPYRSRTLQLSLSGTTHLLQNPTALFSSNSGLKLAFSASPALEAARSADDSEKWISDSSEGIAIERQVRQEVLQSRGKSLLLSNYGVEQSELSHLGSHFKSGPSSRRRNKQSIS</sequence>